<dbReference type="InterPro" id="IPR003439">
    <property type="entry name" value="ABC_transporter-like_ATP-bd"/>
</dbReference>
<keyword evidence="7" id="KW-1185">Reference proteome</keyword>
<protein>
    <submittedName>
        <fullName evidence="6">Zinc transport system ATP-binding protein</fullName>
    </submittedName>
</protein>
<dbReference type="EMBL" id="FONZ01000002">
    <property type="protein sequence ID" value="SFF09267.1"/>
    <property type="molecule type" value="Genomic_DNA"/>
</dbReference>
<evidence type="ECO:0000313" key="7">
    <source>
        <dbReference type="Proteomes" id="UP000198520"/>
    </source>
</evidence>
<dbReference type="PROSITE" id="PS00211">
    <property type="entry name" value="ABC_TRANSPORTER_1"/>
    <property type="match status" value="1"/>
</dbReference>
<evidence type="ECO:0000256" key="4">
    <source>
        <dbReference type="SAM" id="MobiDB-lite"/>
    </source>
</evidence>
<keyword evidence="2" id="KW-0547">Nucleotide-binding</keyword>
<sequence length="276" mass="28880">MADTSAASPLGDAGDPVAGDVLRVRDLAVDLGGARILHDVSLDVRSGEVVAVLGTNGSGKSTLMRALVRAVPVAAGQAEILGHPLGGRVPWHRIGYVPQRVSLAGGVPATAREIVASGLLGPRRLRRPRDWRDRVDQALADVGLPGVGDHAVTELSGGQQQRVLIARALVRRPDLVLLDEPLAGVDLPSQVAFADTLRALVASGVTLVVVLHELGPLADMITRTVVLRHGRVVHDGPPLAPAHGHDDPAHEHLHAHEDAVERGPVSLGPEPFCAEI</sequence>
<feature type="domain" description="ABC transporter" evidence="5">
    <location>
        <begin position="22"/>
        <end position="254"/>
    </location>
</feature>
<evidence type="ECO:0000256" key="2">
    <source>
        <dbReference type="ARBA" id="ARBA00022741"/>
    </source>
</evidence>
<feature type="region of interest" description="Disordered" evidence="4">
    <location>
        <begin position="236"/>
        <end position="258"/>
    </location>
</feature>
<proteinExistence type="predicted"/>
<dbReference type="InterPro" id="IPR050153">
    <property type="entry name" value="Metal_Ion_Import_ABC"/>
</dbReference>
<keyword evidence="3 6" id="KW-0067">ATP-binding</keyword>
<dbReference type="InterPro" id="IPR003593">
    <property type="entry name" value="AAA+_ATPase"/>
</dbReference>
<evidence type="ECO:0000313" key="6">
    <source>
        <dbReference type="EMBL" id="SFF09267.1"/>
    </source>
</evidence>
<dbReference type="PROSITE" id="PS50893">
    <property type="entry name" value="ABC_TRANSPORTER_2"/>
    <property type="match status" value="1"/>
</dbReference>
<gene>
    <name evidence="6" type="ORF">SAMN04488035_1547</name>
</gene>
<reference evidence="7" key="1">
    <citation type="submission" date="2016-10" db="EMBL/GenBank/DDBJ databases">
        <authorList>
            <person name="Varghese N."/>
            <person name="Submissions S."/>
        </authorList>
    </citation>
    <scope>NUCLEOTIDE SEQUENCE [LARGE SCALE GENOMIC DNA]</scope>
    <source>
        <strain evidence="7">DSM 19083</strain>
    </source>
</reference>
<evidence type="ECO:0000256" key="3">
    <source>
        <dbReference type="ARBA" id="ARBA00022840"/>
    </source>
</evidence>
<evidence type="ECO:0000259" key="5">
    <source>
        <dbReference type="PROSITE" id="PS50893"/>
    </source>
</evidence>
<name>A0A1I2FWT7_9MICO</name>
<dbReference type="RefSeq" id="WP_229828514.1">
    <property type="nucleotide sequence ID" value="NZ_BNAN01000002.1"/>
</dbReference>
<dbReference type="SUPFAM" id="SSF52540">
    <property type="entry name" value="P-loop containing nucleoside triphosphate hydrolases"/>
    <property type="match status" value="1"/>
</dbReference>
<dbReference type="AlphaFoldDB" id="A0A1I2FWT7"/>
<keyword evidence="1" id="KW-0813">Transport</keyword>
<dbReference type="STRING" id="285351.SAMN04488035_1547"/>
<dbReference type="InterPro" id="IPR027417">
    <property type="entry name" value="P-loop_NTPase"/>
</dbReference>
<dbReference type="InterPro" id="IPR017871">
    <property type="entry name" value="ABC_transporter-like_CS"/>
</dbReference>
<dbReference type="Pfam" id="PF00005">
    <property type="entry name" value="ABC_tran"/>
    <property type="match status" value="1"/>
</dbReference>
<organism evidence="6 7">
    <name type="scientific">Flavimobilis marinus</name>
    <dbReference type="NCBI Taxonomy" id="285351"/>
    <lineage>
        <taxon>Bacteria</taxon>
        <taxon>Bacillati</taxon>
        <taxon>Actinomycetota</taxon>
        <taxon>Actinomycetes</taxon>
        <taxon>Micrococcales</taxon>
        <taxon>Jonesiaceae</taxon>
        <taxon>Flavimobilis</taxon>
    </lineage>
</organism>
<feature type="compositionally biased region" description="Basic and acidic residues" evidence="4">
    <location>
        <begin position="243"/>
        <end position="258"/>
    </location>
</feature>
<dbReference type="PANTHER" id="PTHR42734">
    <property type="entry name" value="METAL TRANSPORT SYSTEM ATP-BINDING PROTEIN TM_0124-RELATED"/>
    <property type="match status" value="1"/>
</dbReference>
<accession>A0A1I2FWT7</accession>
<dbReference type="SMART" id="SM00382">
    <property type="entry name" value="AAA"/>
    <property type="match status" value="1"/>
</dbReference>
<dbReference type="GO" id="GO:0016887">
    <property type="term" value="F:ATP hydrolysis activity"/>
    <property type="evidence" value="ECO:0007669"/>
    <property type="project" value="InterPro"/>
</dbReference>
<evidence type="ECO:0000256" key="1">
    <source>
        <dbReference type="ARBA" id="ARBA00022448"/>
    </source>
</evidence>
<dbReference type="Gene3D" id="3.40.50.300">
    <property type="entry name" value="P-loop containing nucleotide triphosphate hydrolases"/>
    <property type="match status" value="1"/>
</dbReference>
<dbReference type="Proteomes" id="UP000198520">
    <property type="component" value="Unassembled WGS sequence"/>
</dbReference>
<dbReference type="GO" id="GO:0005524">
    <property type="term" value="F:ATP binding"/>
    <property type="evidence" value="ECO:0007669"/>
    <property type="project" value="UniProtKB-KW"/>
</dbReference>